<dbReference type="Proteomes" id="UP001162164">
    <property type="component" value="Unassembled WGS sequence"/>
</dbReference>
<feature type="compositionally biased region" description="Polar residues" evidence="1">
    <location>
        <begin position="109"/>
        <end position="132"/>
    </location>
</feature>
<keyword evidence="3" id="KW-1185">Reference proteome</keyword>
<feature type="region of interest" description="Disordered" evidence="1">
    <location>
        <begin position="173"/>
        <end position="244"/>
    </location>
</feature>
<feature type="region of interest" description="Disordered" evidence="1">
    <location>
        <begin position="109"/>
        <end position="134"/>
    </location>
</feature>
<reference evidence="2" key="1">
    <citation type="journal article" date="2023" name="Insect Mol. Biol.">
        <title>Genome sequencing provides insights into the evolution of gene families encoding plant cell wall-degrading enzymes in longhorned beetles.</title>
        <authorList>
            <person name="Shin N.R."/>
            <person name="Okamura Y."/>
            <person name="Kirsch R."/>
            <person name="Pauchet Y."/>
        </authorList>
    </citation>
    <scope>NUCLEOTIDE SEQUENCE</scope>
    <source>
        <strain evidence="2">MMC_N1</strain>
    </source>
</reference>
<evidence type="ECO:0000313" key="3">
    <source>
        <dbReference type="Proteomes" id="UP001162164"/>
    </source>
</evidence>
<gene>
    <name evidence="2" type="ORF">NQ317_014993</name>
</gene>
<feature type="compositionally biased region" description="Basic and acidic residues" evidence="1">
    <location>
        <begin position="173"/>
        <end position="201"/>
    </location>
</feature>
<accession>A0ABQ9J6N5</accession>
<evidence type="ECO:0000256" key="1">
    <source>
        <dbReference type="SAM" id="MobiDB-lite"/>
    </source>
</evidence>
<feature type="compositionally biased region" description="Basic and acidic residues" evidence="1">
    <location>
        <begin position="231"/>
        <end position="244"/>
    </location>
</feature>
<protein>
    <submittedName>
        <fullName evidence="2">Uncharacterized protein</fullName>
    </submittedName>
</protein>
<dbReference type="EMBL" id="JAPWTJ010001221">
    <property type="protein sequence ID" value="KAJ8973192.1"/>
    <property type="molecule type" value="Genomic_DNA"/>
</dbReference>
<organism evidence="2 3">
    <name type="scientific">Molorchus minor</name>
    <dbReference type="NCBI Taxonomy" id="1323400"/>
    <lineage>
        <taxon>Eukaryota</taxon>
        <taxon>Metazoa</taxon>
        <taxon>Ecdysozoa</taxon>
        <taxon>Arthropoda</taxon>
        <taxon>Hexapoda</taxon>
        <taxon>Insecta</taxon>
        <taxon>Pterygota</taxon>
        <taxon>Neoptera</taxon>
        <taxon>Endopterygota</taxon>
        <taxon>Coleoptera</taxon>
        <taxon>Polyphaga</taxon>
        <taxon>Cucujiformia</taxon>
        <taxon>Chrysomeloidea</taxon>
        <taxon>Cerambycidae</taxon>
        <taxon>Lamiinae</taxon>
        <taxon>Monochamini</taxon>
        <taxon>Molorchus</taxon>
    </lineage>
</organism>
<proteinExistence type="predicted"/>
<sequence>MKYRVVLLFNGSIVERSSYGPVPFSSVVSVDFANYSRSTQLFVVQKRRIGARSDTGGTCNRKIGKSELIESQENKSQETELRSIKSTPVVISDEDLDLEIEKIRSMKNNTLSRSRTDSSPIQASNFKTPSPVENNMKEKNIKNICNNYENVRKETPKMVQENMTAVEEKLTSLKIVNKKESPKKGERKTSTENNKDRDDLLQRQSSEEDSANHSPSDVMLASPSLSSISDNHSEGSSDGEKRWQ</sequence>
<name>A0ABQ9J6N5_9CUCU</name>
<evidence type="ECO:0000313" key="2">
    <source>
        <dbReference type="EMBL" id="KAJ8973192.1"/>
    </source>
</evidence>
<comment type="caution">
    <text evidence="2">The sequence shown here is derived from an EMBL/GenBank/DDBJ whole genome shotgun (WGS) entry which is preliminary data.</text>
</comment>